<dbReference type="AlphaFoldDB" id="A0AAQ3QQW2"/>
<name>A0AAQ3QQW2_9LILI</name>
<evidence type="ECO:0000313" key="2">
    <source>
        <dbReference type="Proteomes" id="UP001327560"/>
    </source>
</evidence>
<dbReference type="SUPFAM" id="SSF56219">
    <property type="entry name" value="DNase I-like"/>
    <property type="match status" value="1"/>
</dbReference>
<proteinExistence type="predicted"/>
<dbReference type="EMBL" id="CP136898">
    <property type="protein sequence ID" value="WOL20249.1"/>
    <property type="molecule type" value="Genomic_DNA"/>
</dbReference>
<dbReference type="Gene3D" id="3.60.10.10">
    <property type="entry name" value="Endonuclease/exonuclease/phosphatase"/>
    <property type="match status" value="1"/>
</dbReference>
<dbReference type="InterPro" id="IPR036691">
    <property type="entry name" value="Endo/exonu/phosph_ase_sf"/>
</dbReference>
<gene>
    <name evidence="1" type="ORF">Cni_G29053</name>
</gene>
<reference evidence="1 2" key="1">
    <citation type="submission" date="2023-10" db="EMBL/GenBank/DDBJ databases">
        <title>Chromosome-scale genome assembly provides insights into flower coloration mechanisms of Canna indica.</title>
        <authorList>
            <person name="Li C."/>
        </authorList>
    </citation>
    <scope>NUCLEOTIDE SEQUENCE [LARGE SCALE GENOMIC DNA]</scope>
    <source>
        <tissue evidence="1">Flower</tissue>
    </source>
</reference>
<dbReference type="PANTHER" id="PTHR33710:SF71">
    <property type="entry name" value="ENDONUCLEASE_EXONUCLEASE_PHOSPHATASE DOMAIN-CONTAINING PROTEIN"/>
    <property type="match status" value="1"/>
</dbReference>
<dbReference type="PANTHER" id="PTHR33710">
    <property type="entry name" value="BNAC02G09200D PROTEIN"/>
    <property type="match status" value="1"/>
</dbReference>
<dbReference type="Proteomes" id="UP001327560">
    <property type="component" value="Chromosome 9"/>
</dbReference>
<evidence type="ECO:0000313" key="1">
    <source>
        <dbReference type="EMBL" id="WOL20249.1"/>
    </source>
</evidence>
<protein>
    <submittedName>
        <fullName evidence="1">Uncharacterized protein</fullName>
    </submittedName>
</protein>
<sequence length="102" mass="12474">MTGNCGLIDVGFKGPMFIWSNKRKEGNKIVVRLDRVLYNMKWLYWNIDINVEHLNMVNSDHRPLLIKCIRSRDAREKRNKRNFIFEYFWLDYPEMEEVVNKY</sequence>
<organism evidence="1 2">
    <name type="scientific">Canna indica</name>
    <name type="common">Indian-shot</name>
    <dbReference type="NCBI Taxonomy" id="4628"/>
    <lineage>
        <taxon>Eukaryota</taxon>
        <taxon>Viridiplantae</taxon>
        <taxon>Streptophyta</taxon>
        <taxon>Embryophyta</taxon>
        <taxon>Tracheophyta</taxon>
        <taxon>Spermatophyta</taxon>
        <taxon>Magnoliopsida</taxon>
        <taxon>Liliopsida</taxon>
        <taxon>Zingiberales</taxon>
        <taxon>Cannaceae</taxon>
        <taxon>Canna</taxon>
    </lineage>
</organism>
<keyword evidence="2" id="KW-1185">Reference proteome</keyword>
<accession>A0AAQ3QQW2</accession>